<organism evidence="3">
    <name type="scientific">Helicobacter pylori</name>
    <name type="common">Campylobacter pylori</name>
    <dbReference type="NCBI Taxonomy" id="210"/>
    <lineage>
        <taxon>Bacteria</taxon>
        <taxon>Pseudomonadati</taxon>
        <taxon>Campylobacterota</taxon>
        <taxon>Epsilonproteobacteria</taxon>
        <taxon>Campylobacterales</taxon>
        <taxon>Helicobacteraceae</taxon>
        <taxon>Helicobacter</taxon>
    </lineage>
</organism>
<feature type="compositionally biased region" description="Low complexity" evidence="2">
    <location>
        <begin position="114"/>
        <end position="131"/>
    </location>
</feature>
<feature type="compositionally biased region" description="Basic and acidic residues" evidence="2">
    <location>
        <begin position="269"/>
        <end position="283"/>
    </location>
</feature>
<proteinExistence type="predicted"/>
<feature type="compositionally biased region" description="Polar residues" evidence="2">
    <location>
        <begin position="253"/>
        <end position="266"/>
    </location>
</feature>
<dbReference type="AlphaFoldDB" id="A0A2L0VZK9"/>
<feature type="region of interest" description="Disordered" evidence="2">
    <location>
        <begin position="114"/>
        <end position="137"/>
    </location>
</feature>
<protein>
    <submittedName>
        <fullName evidence="3">Cytotoxin-associated protein N</fullName>
    </submittedName>
</protein>
<sequence length="312" mass="35597">MKSIFKKLGSVALYSLVIYGGLNAINTALLPSEYKELVALGFKKIKTLYQRHDDEEITKEEKEFATNALREKLRNDRARAEQIQKNIEAFEKKNNSSIQKKAAKHRGLQELNEINANPLNDNPNSNSSTETKSNKDDNFDEMINKVNEAFVKPAAPLVPNEWRTPEIEIIINECIISSNDYDGLRKCLIKGIKDQKILTPLLEKIQEIETENNKFSRQHLSGLKLALNNSNNRTFLIASCAICEKRKKEMEQENNYQDTTNASEFGTTDTKENEAKDEKEAKDAAFSNNRFKFELPNSVINQIEQSIVHGKK</sequence>
<reference evidence="3" key="1">
    <citation type="submission" date="2017-11" db="EMBL/GenBank/DDBJ databases">
        <title>Investigating the genetic diversity of cytotoxin-associated gene N (cagN) among Helicobacter pylori isolates from Iranian patients with different gastric diseases.</title>
        <authorList>
            <person name="Kermanpour S."/>
            <person name="Yadegar A."/>
            <person name="Farzi N."/>
            <person name="Zali M.R."/>
        </authorList>
    </citation>
    <scope>NUCLEOTIDE SEQUENCE</scope>
    <source>
        <strain evidence="3">RIGLD OC573</strain>
    </source>
</reference>
<evidence type="ECO:0000256" key="2">
    <source>
        <dbReference type="SAM" id="MobiDB-lite"/>
    </source>
</evidence>
<keyword evidence="1" id="KW-0175">Coiled coil</keyword>
<accession>A0A2L0VZK9</accession>
<evidence type="ECO:0000313" key="3">
    <source>
        <dbReference type="EMBL" id="AVA17486.1"/>
    </source>
</evidence>
<dbReference type="EMBL" id="MG559682">
    <property type="protein sequence ID" value="AVA17486.1"/>
    <property type="molecule type" value="Genomic_DNA"/>
</dbReference>
<name>A0A2L0VZK9_HELPX</name>
<feature type="coiled-coil region" evidence="1">
    <location>
        <begin position="66"/>
        <end position="100"/>
    </location>
</feature>
<gene>
    <name evidence="3" type="primary">cagN</name>
</gene>
<feature type="region of interest" description="Disordered" evidence="2">
    <location>
        <begin position="251"/>
        <end position="287"/>
    </location>
</feature>
<evidence type="ECO:0000256" key="1">
    <source>
        <dbReference type="SAM" id="Coils"/>
    </source>
</evidence>